<feature type="non-terminal residue" evidence="1">
    <location>
        <position position="1"/>
    </location>
</feature>
<name>A0ACA9S5C0_9GLOM</name>
<organism evidence="1 2">
    <name type="scientific">Racocetra persica</name>
    <dbReference type="NCBI Taxonomy" id="160502"/>
    <lineage>
        <taxon>Eukaryota</taxon>
        <taxon>Fungi</taxon>
        <taxon>Fungi incertae sedis</taxon>
        <taxon>Mucoromycota</taxon>
        <taxon>Glomeromycotina</taxon>
        <taxon>Glomeromycetes</taxon>
        <taxon>Diversisporales</taxon>
        <taxon>Gigasporaceae</taxon>
        <taxon>Racocetra</taxon>
    </lineage>
</organism>
<sequence>EELTPKFYCLTCAAVKYKEIGIELNNFSSETILGYGGIGISGSMGRKAKLTIGYDGLDLPCQGCYELDPQITNYQAIHLIVSEKNKEGVYPNPFFYCGGCVYSVLEEMKIEAFNIGLPREKNRKIYKLT</sequence>
<feature type="non-terminal residue" evidence="1">
    <location>
        <position position="129"/>
    </location>
</feature>
<evidence type="ECO:0000313" key="1">
    <source>
        <dbReference type="EMBL" id="CAG8827962.1"/>
    </source>
</evidence>
<protein>
    <submittedName>
        <fullName evidence="1">16648_t:CDS:1</fullName>
    </submittedName>
</protein>
<reference evidence="1" key="1">
    <citation type="submission" date="2021-06" db="EMBL/GenBank/DDBJ databases">
        <authorList>
            <person name="Kallberg Y."/>
            <person name="Tangrot J."/>
            <person name="Rosling A."/>
        </authorList>
    </citation>
    <scope>NUCLEOTIDE SEQUENCE</scope>
    <source>
        <strain evidence="1">MA461A</strain>
    </source>
</reference>
<evidence type="ECO:0000313" key="2">
    <source>
        <dbReference type="Proteomes" id="UP000789920"/>
    </source>
</evidence>
<proteinExistence type="predicted"/>
<dbReference type="EMBL" id="CAJVQC010094682">
    <property type="protein sequence ID" value="CAG8827962.1"/>
    <property type="molecule type" value="Genomic_DNA"/>
</dbReference>
<comment type="caution">
    <text evidence="1">The sequence shown here is derived from an EMBL/GenBank/DDBJ whole genome shotgun (WGS) entry which is preliminary data.</text>
</comment>
<gene>
    <name evidence="1" type="ORF">RPERSI_LOCUS27112</name>
</gene>
<accession>A0ACA9S5C0</accession>
<keyword evidence="2" id="KW-1185">Reference proteome</keyword>
<dbReference type="Proteomes" id="UP000789920">
    <property type="component" value="Unassembled WGS sequence"/>
</dbReference>